<evidence type="ECO:0000313" key="2">
    <source>
        <dbReference type="EMBL" id="MCJ8147286.1"/>
    </source>
</evidence>
<name>A0A9X1WYF0_9GAMM</name>
<dbReference type="Pfam" id="PF09917">
    <property type="entry name" value="DUF2147"/>
    <property type="match status" value="1"/>
</dbReference>
<dbReference type="InterPro" id="IPR019223">
    <property type="entry name" value="DUF2147"/>
</dbReference>
<dbReference type="PANTHER" id="PTHR36919:SF3">
    <property type="entry name" value="BLL5882 PROTEIN"/>
    <property type="match status" value="1"/>
</dbReference>
<evidence type="ECO:0000313" key="3">
    <source>
        <dbReference type="Proteomes" id="UP001139701"/>
    </source>
</evidence>
<proteinExistence type="predicted"/>
<dbReference type="PANTHER" id="PTHR36919">
    <property type="entry name" value="BLR1215 PROTEIN"/>
    <property type="match status" value="1"/>
</dbReference>
<dbReference type="Proteomes" id="UP001139701">
    <property type="component" value="Unassembled WGS sequence"/>
</dbReference>
<comment type="caution">
    <text evidence="2">The sequence shown here is derived from an EMBL/GenBank/DDBJ whole genome shotgun (WGS) entry which is preliminary data.</text>
</comment>
<gene>
    <name evidence="2" type="ORF">MKI79_10345</name>
</gene>
<dbReference type="AlphaFoldDB" id="A0A9X1WYF0"/>
<reference evidence="2" key="1">
    <citation type="submission" date="2022-02" db="EMBL/GenBank/DDBJ databases">
        <title>Acinetobacter A3.8 sp. nov., isolated from Sediment (Zhairuo Island).</title>
        <authorList>
            <person name="Zheng K."/>
        </authorList>
    </citation>
    <scope>NUCLEOTIDE SEQUENCE</scope>
    <source>
        <strain evidence="2">A3.8</strain>
    </source>
</reference>
<accession>A0A9X1WYF0</accession>
<feature type="domain" description="DUF2147" evidence="1">
    <location>
        <begin position="11"/>
        <end position="133"/>
    </location>
</feature>
<dbReference type="EMBL" id="JAKUML010000018">
    <property type="protein sequence ID" value="MCJ8147286.1"/>
    <property type="molecule type" value="Genomic_DNA"/>
</dbReference>
<dbReference type="Gene3D" id="2.40.128.520">
    <property type="match status" value="1"/>
</dbReference>
<organism evidence="2 3">
    <name type="scientific">Acinetobacter sedimenti</name>
    <dbReference type="NCBI Taxonomy" id="2919922"/>
    <lineage>
        <taxon>Bacteria</taxon>
        <taxon>Pseudomonadati</taxon>
        <taxon>Pseudomonadota</taxon>
        <taxon>Gammaproteobacteria</taxon>
        <taxon>Moraxellales</taxon>
        <taxon>Moraxellaceae</taxon>
        <taxon>Acinetobacter</taxon>
    </lineage>
</organism>
<keyword evidence="3" id="KW-1185">Reference proteome</keyword>
<sequence>MATFAASPIVGYWKSIDDRTGEPLSLIEIKQEKDGTYSGTIIHRYPNQGGHTLTTCAKCPEPFKDKPLVGLKILTGFTELAKKPGYYVNGKVVDAKSGGVYKGKANVSKNGRRLNMRGYIGVSLLGRSNVWVRSESATP</sequence>
<evidence type="ECO:0000259" key="1">
    <source>
        <dbReference type="Pfam" id="PF09917"/>
    </source>
</evidence>
<protein>
    <submittedName>
        <fullName evidence="2">DUF2147 domain-containing protein</fullName>
    </submittedName>
</protein>